<dbReference type="Gene3D" id="1.10.10.60">
    <property type="entry name" value="Homeodomain-like"/>
    <property type="match status" value="1"/>
</dbReference>
<organism evidence="4 5">
    <name type="scientific">Zunongwangia profunda</name>
    <dbReference type="NCBI Taxonomy" id="398743"/>
    <lineage>
        <taxon>Bacteria</taxon>
        <taxon>Pseudomonadati</taxon>
        <taxon>Bacteroidota</taxon>
        <taxon>Flavobacteriia</taxon>
        <taxon>Flavobacteriales</taxon>
        <taxon>Flavobacteriaceae</taxon>
        <taxon>Zunongwangia</taxon>
    </lineage>
</organism>
<feature type="domain" description="HTH tetR-type" evidence="3">
    <location>
        <begin position="1"/>
        <end position="59"/>
    </location>
</feature>
<dbReference type="RefSeq" id="WP_041579348.1">
    <property type="nucleotide sequence ID" value="NZ_CALFQJ010000009.1"/>
</dbReference>
<reference evidence="4 5" key="1">
    <citation type="journal article" date="2018" name="Nat. Biotechnol.">
        <title>A standardized bacterial taxonomy based on genome phylogeny substantially revises the tree of life.</title>
        <authorList>
            <person name="Parks D.H."/>
            <person name="Chuvochina M."/>
            <person name="Waite D.W."/>
            <person name="Rinke C."/>
            <person name="Skarshewski A."/>
            <person name="Chaumeil P.A."/>
            <person name="Hugenholtz P."/>
        </authorList>
    </citation>
    <scope>NUCLEOTIDE SEQUENCE [LARGE SCALE GENOMIC DNA]</scope>
    <source>
        <strain evidence="4">UBA9359</strain>
    </source>
</reference>
<dbReference type="Pfam" id="PF00440">
    <property type="entry name" value="TetR_N"/>
    <property type="match status" value="1"/>
</dbReference>
<dbReference type="EMBL" id="DPMF01000415">
    <property type="protein sequence ID" value="HCV82944.1"/>
    <property type="molecule type" value="Genomic_DNA"/>
</dbReference>
<dbReference type="SUPFAM" id="SSF48498">
    <property type="entry name" value="Tetracyclin repressor-like, C-terminal domain"/>
    <property type="match status" value="1"/>
</dbReference>
<dbReference type="SUPFAM" id="SSF46689">
    <property type="entry name" value="Homeodomain-like"/>
    <property type="match status" value="1"/>
</dbReference>
<dbReference type="PROSITE" id="PS50977">
    <property type="entry name" value="HTH_TETR_2"/>
    <property type="match status" value="1"/>
</dbReference>
<keyword evidence="1 2" id="KW-0238">DNA-binding</keyword>
<protein>
    <submittedName>
        <fullName evidence="4">TetR family transcriptional regulator</fullName>
    </submittedName>
</protein>
<dbReference type="InterPro" id="IPR001647">
    <property type="entry name" value="HTH_TetR"/>
</dbReference>
<name>A0A3D5J4R2_9FLAO</name>
<proteinExistence type="predicted"/>
<dbReference type="PANTHER" id="PTHR43479:SF11">
    <property type="entry name" value="ACREF_ENVCD OPERON REPRESSOR-RELATED"/>
    <property type="match status" value="1"/>
</dbReference>
<dbReference type="InterPro" id="IPR009057">
    <property type="entry name" value="Homeodomain-like_sf"/>
</dbReference>
<evidence type="ECO:0000313" key="5">
    <source>
        <dbReference type="Proteomes" id="UP000264330"/>
    </source>
</evidence>
<sequence length="204" mass="23602">MKETILHMATEMFLEYGFKSVTMDDIAEKLGISKKTIYANYATKTLLVQDVAFNILETIQKSIAEIKKKDLNAIEELFEVKKQIRIFLKDEKTSPQFQLEKYYPKIFANVTRKKSDLVSCSIEENVTRGINEGLFRKEIDVKFIAKLYHEGTNAIRDTSIFPAENYSKADLFQLYIEYHVRGIATKKGLEILEDLLNNNETSTH</sequence>
<dbReference type="AlphaFoldDB" id="A0A3D5J4R2"/>
<evidence type="ECO:0000256" key="2">
    <source>
        <dbReference type="PROSITE-ProRule" id="PRU00335"/>
    </source>
</evidence>
<dbReference type="Proteomes" id="UP000264330">
    <property type="component" value="Unassembled WGS sequence"/>
</dbReference>
<accession>A0A3D5J4R2</accession>
<dbReference type="InterPro" id="IPR036271">
    <property type="entry name" value="Tet_transcr_reg_TetR-rel_C_sf"/>
</dbReference>
<evidence type="ECO:0000256" key="1">
    <source>
        <dbReference type="ARBA" id="ARBA00023125"/>
    </source>
</evidence>
<evidence type="ECO:0000313" key="4">
    <source>
        <dbReference type="EMBL" id="HCV82944.1"/>
    </source>
</evidence>
<dbReference type="GO" id="GO:0003677">
    <property type="term" value="F:DNA binding"/>
    <property type="evidence" value="ECO:0007669"/>
    <property type="project" value="UniProtKB-UniRule"/>
</dbReference>
<dbReference type="Gene3D" id="1.10.357.10">
    <property type="entry name" value="Tetracycline Repressor, domain 2"/>
    <property type="match status" value="1"/>
</dbReference>
<feature type="DNA-binding region" description="H-T-H motif" evidence="2">
    <location>
        <begin position="22"/>
        <end position="41"/>
    </location>
</feature>
<comment type="caution">
    <text evidence="4">The sequence shown here is derived from an EMBL/GenBank/DDBJ whole genome shotgun (WGS) entry which is preliminary data.</text>
</comment>
<evidence type="ECO:0000259" key="3">
    <source>
        <dbReference type="PROSITE" id="PS50977"/>
    </source>
</evidence>
<dbReference type="InterPro" id="IPR050624">
    <property type="entry name" value="HTH-type_Tx_Regulator"/>
</dbReference>
<dbReference type="PANTHER" id="PTHR43479">
    <property type="entry name" value="ACREF/ENVCD OPERON REPRESSOR-RELATED"/>
    <property type="match status" value="1"/>
</dbReference>
<dbReference type="PRINTS" id="PR00455">
    <property type="entry name" value="HTHTETR"/>
</dbReference>
<gene>
    <name evidence="4" type="ORF">DGQ38_18045</name>
</gene>